<evidence type="ECO:0000256" key="1">
    <source>
        <dbReference type="SAM" id="Coils"/>
    </source>
</evidence>
<dbReference type="GeneID" id="9587774"/>
<dbReference type="KEGG" id="scm:SCHCO_02584553"/>
<feature type="region of interest" description="Disordered" evidence="2">
    <location>
        <begin position="128"/>
        <end position="180"/>
    </location>
</feature>
<dbReference type="HOGENOM" id="CLU_1062288_0_0_1"/>
<feature type="coiled-coil region" evidence="1">
    <location>
        <begin position="200"/>
        <end position="237"/>
    </location>
</feature>
<dbReference type="Proteomes" id="UP000007431">
    <property type="component" value="Unassembled WGS sequence"/>
</dbReference>
<feature type="compositionally biased region" description="Polar residues" evidence="2">
    <location>
        <begin position="131"/>
        <end position="140"/>
    </location>
</feature>
<name>D8QAS4_SCHCM</name>
<feature type="non-terminal residue" evidence="3">
    <location>
        <position position="262"/>
    </location>
</feature>
<protein>
    <submittedName>
        <fullName evidence="3">Uncharacterized protein</fullName>
    </submittedName>
</protein>
<dbReference type="EMBL" id="GL377308">
    <property type="protein sequence ID" value="EFI95040.1"/>
    <property type="molecule type" value="Genomic_DNA"/>
</dbReference>
<dbReference type="AlphaFoldDB" id="D8QAS4"/>
<dbReference type="InParanoid" id="D8QAS4"/>
<feature type="compositionally biased region" description="Low complexity" evidence="2">
    <location>
        <begin position="141"/>
        <end position="169"/>
    </location>
</feature>
<dbReference type="eggNOG" id="ENOG502SW5U">
    <property type="taxonomic scope" value="Eukaryota"/>
</dbReference>
<reference evidence="3 4" key="1">
    <citation type="journal article" date="2010" name="Nat. Biotechnol.">
        <title>Genome sequence of the model mushroom Schizophyllum commune.</title>
        <authorList>
            <person name="Ohm R.A."/>
            <person name="de Jong J.F."/>
            <person name="Lugones L.G."/>
            <person name="Aerts A."/>
            <person name="Kothe E."/>
            <person name="Stajich J.E."/>
            <person name="de Vries R.P."/>
            <person name="Record E."/>
            <person name="Levasseur A."/>
            <person name="Baker S.E."/>
            <person name="Bartholomew K.A."/>
            <person name="Coutinho P.M."/>
            <person name="Erdmann S."/>
            <person name="Fowler T.J."/>
            <person name="Gathman A.C."/>
            <person name="Lombard V."/>
            <person name="Henrissat B."/>
            <person name="Knabe N."/>
            <person name="Kuees U."/>
            <person name="Lilly W.W."/>
            <person name="Lindquist E."/>
            <person name="Lucas S."/>
            <person name="Magnuson J.K."/>
            <person name="Piumi F."/>
            <person name="Raudaskoski M."/>
            <person name="Salamov A."/>
            <person name="Schmutz J."/>
            <person name="Schwarze F.W.M.R."/>
            <person name="vanKuyk P.A."/>
            <person name="Horton J.S."/>
            <person name="Grigoriev I.V."/>
            <person name="Woesten H.A.B."/>
        </authorList>
    </citation>
    <scope>NUCLEOTIDE SEQUENCE [LARGE SCALE GENOMIC DNA]</scope>
    <source>
        <strain evidence="4">H4-8 / FGSC 9210</strain>
    </source>
</reference>
<sequence>MAATAPSTPFLSLDFTFSPLLADTPTQTPFLRELQALLGEDAEAQLARKDSLTSRARSSIRFLASTPAHPLSTSSAQQYPTSWSGEVLYSHVGAPSPLAARKRSPHTMPLAVPELLVTDVDAKALPAVPLSGSSDSVTAPLSSNSSSLARHSLSLQVPALRRSTPSSGSRRSKKRPAPPTYLYATPKEIIALLTLLEDVDNDVEEDVARIRENVKEVREALDEVRETRKAKQAARAAKIAAGKENVPPKVTLTAVSSDFWLS</sequence>
<keyword evidence="4" id="KW-1185">Reference proteome</keyword>
<dbReference type="VEuPathDB" id="FungiDB:SCHCODRAFT_02584553"/>
<dbReference type="OrthoDB" id="3018737at2759"/>
<proteinExistence type="predicted"/>
<organism evidence="4">
    <name type="scientific">Schizophyllum commune (strain H4-8 / FGSC 9210)</name>
    <name type="common">Split gill fungus</name>
    <dbReference type="NCBI Taxonomy" id="578458"/>
    <lineage>
        <taxon>Eukaryota</taxon>
        <taxon>Fungi</taxon>
        <taxon>Dikarya</taxon>
        <taxon>Basidiomycota</taxon>
        <taxon>Agaricomycotina</taxon>
        <taxon>Agaricomycetes</taxon>
        <taxon>Agaricomycetidae</taxon>
        <taxon>Agaricales</taxon>
        <taxon>Schizophyllaceae</taxon>
        <taxon>Schizophyllum</taxon>
    </lineage>
</organism>
<evidence type="ECO:0000313" key="4">
    <source>
        <dbReference type="Proteomes" id="UP000007431"/>
    </source>
</evidence>
<evidence type="ECO:0000313" key="3">
    <source>
        <dbReference type="EMBL" id="EFI95040.1"/>
    </source>
</evidence>
<accession>D8QAS4</accession>
<keyword evidence="1" id="KW-0175">Coiled coil</keyword>
<dbReference type="RefSeq" id="XP_003029943.1">
    <property type="nucleotide sequence ID" value="XM_003029897.1"/>
</dbReference>
<gene>
    <name evidence="3" type="ORF">SCHCODRAFT_110215</name>
</gene>
<evidence type="ECO:0000256" key="2">
    <source>
        <dbReference type="SAM" id="MobiDB-lite"/>
    </source>
</evidence>